<dbReference type="InterPro" id="IPR036390">
    <property type="entry name" value="WH_DNA-bd_sf"/>
</dbReference>
<dbReference type="RefSeq" id="WP_315340874.1">
    <property type="nucleotide sequence ID" value="NZ_JAVDZE010000001.1"/>
</dbReference>
<organism evidence="1 2">
    <name type="scientific">Thermococcus waiotapuensis</name>
    <dbReference type="NCBI Taxonomy" id="90909"/>
    <lineage>
        <taxon>Archaea</taxon>
        <taxon>Methanobacteriati</taxon>
        <taxon>Methanobacteriota</taxon>
        <taxon>Thermococci</taxon>
        <taxon>Thermococcales</taxon>
        <taxon>Thermococcaceae</taxon>
        <taxon>Thermococcus</taxon>
    </lineage>
</organism>
<reference evidence="1 2" key="1">
    <citation type="submission" date="2023-08" db="EMBL/GenBank/DDBJ databases">
        <title>Draft genome sequence of Thermococcus waiotapuensis WT1T, a thermophilic sulphur-dependent archaeon from order Thermococcales.</title>
        <authorList>
            <person name="Manners S.H."/>
            <person name="Carere C.R."/>
            <person name="Dhami M.K."/>
            <person name="Dobson R.C.J."/>
            <person name="Stott M.B."/>
        </authorList>
    </citation>
    <scope>NUCLEOTIDE SEQUENCE [LARGE SCALE GENOMIC DNA]</scope>
    <source>
        <strain evidence="1 2">WT1</strain>
    </source>
</reference>
<keyword evidence="2" id="KW-1185">Reference proteome</keyword>
<comment type="caution">
    <text evidence="1">The sequence shown here is derived from an EMBL/GenBank/DDBJ whole genome shotgun (WGS) entry which is preliminary data.</text>
</comment>
<dbReference type="SUPFAM" id="SSF46785">
    <property type="entry name" value="Winged helix' DNA-binding domain"/>
    <property type="match status" value="1"/>
</dbReference>
<name>A0AAE4NV36_9EURY</name>
<dbReference type="Proteomes" id="UP001245683">
    <property type="component" value="Unassembled WGS sequence"/>
</dbReference>
<proteinExistence type="predicted"/>
<dbReference type="AlphaFoldDB" id="A0AAE4NV36"/>
<accession>A0AAE4NV36</accession>
<protein>
    <submittedName>
        <fullName evidence="1">ArsR family transcriptional regulator</fullName>
    </submittedName>
</protein>
<evidence type="ECO:0000313" key="1">
    <source>
        <dbReference type="EMBL" id="MDV3103170.1"/>
    </source>
</evidence>
<dbReference type="EMBL" id="JAVDZE010000001">
    <property type="protein sequence ID" value="MDV3103170.1"/>
    <property type="molecule type" value="Genomic_DNA"/>
</dbReference>
<gene>
    <name evidence="1" type="ORF">RBI02_01220</name>
</gene>
<evidence type="ECO:0000313" key="2">
    <source>
        <dbReference type="Proteomes" id="UP001245683"/>
    </source>
</evidence>
<sequence length="73" mass="8337">MLRRRKEIVYKVLVTKKKAVALQHLSAELETSRPELLSTLKELESDGLVELFYGKDKASIFVKAKTLADYVKV</sequence>